<gene>
    <name evidence="1" type="ORF">IAA89_06150</name>
</gene>
<organism evidence="1 2">
    <name type="scientific">Candidatus Gallilactobacillus intestinavium</name>
    <dbReference type="NCBI Taxonomy" id="2840838"/>
    <lineage>
        <taxon>Bacteria</taxon>
        <taxon>Bacillati</taxon>
        <taxon>Bacillota</taxon>
        <taxon>Bacilli</taxon>
        <taxon>Lactobacillales</taxon>
        <taxon>Lactobacillaceae</taxon>
        <taxon>Lactobacillaceae incertae sedis</taxon>
        <taxon>Candidatus Gallilactobacillus</taxon>
    </lineage>
</organism>
<evidence type="ECO:0000313" key="2">
    <source>
        <dbReference type="Proteomes" id="UP000823614"/>
    </source>
</evidence>
<sequence>MKKEIKATETNVTVDNWFNNVYSNDKKLLENDLFPETNVKNKKDGIEKLETLRSAMIGVLRDMKEHGFIGFNEYDDFIKSNKYLKSKIKKLNKGDK</sequence>
<dbReference type="Proteomes" id="UP000823614">
    <property type="component" value="Unassembled WGS sequence"/>
</dbReference>
<reference evidence="1" key="1">
    <citation type="submission" date="2020-10" db="EMBL/GenBank/DDBJ databases">
        <authorList>
            <person name="Gilroy R."/>
        </authorList>
    </citation>
    <scope>NUCLEOTIDE SEQUENCE</scope>
    <source>
        <strain evidence="1">C6-149</strain>
    </source>
</reference>
<comment type="caution">
    <text evidence="1">The sequence shown here is derived from an EMBL/GenBank/DDBJ whole genome shotgun (WGS) entry which is preliminary data.</text>
</comment>
<name>A0A9D9E8W3_9LACO</name>
<evidence type="ECO:0000313" key="1">
    <source>
        <dbReference type="EMBL" id="MBO8441995.1"/>
    </source>
</evidence>
<dbReference type="AlphaFoldDB" id="A0A9D9E8W3"/>
<proteinExistence type="predicted"/>
<reference evidence="1" key="2">
    <citation type="journal article" date="2021" name="PeerJ">
        <title>Extensive microbial diversity within the chicken gut microbiome revealed by metagenomics and culture.</title>
        <authorList>
            <person name="Gilroy R."/>
            <person name="Ravi A."/>
            <person name="Getino M."/>
            <person name="Pursley I."/>
            <person name="Horton D.L."/>
            <person name="Alikhan N.F."/>
            <person name="Baker D."/>
            <person name="Gharbi K."/>
            <person name="Hall N."/>
            <person name="Watson M."/>
            <person name="Adriaenssens E.M."/>
            <person name="Foster-Nyarko E."/>
            <person name="Jarju S."/>
            <person name="Secka A."/>
            <person name="Antonio M."/>
            <person name="Oren A."/>
            <person name="Chaudhuri R.R."/>
            <person name="La Ragione R."/>
            <person name="Hildebrand F."/>
            <person name="Pallen M.J."/>
        </authorList>
    </citation>
    <scope>NUCLEOTIDE SEQUENCE</scope>
    <source>
        <strain evidence="1">C6-149</strain>
    </source>
</reference>
<protein>
    <submittedName>
        <fullName evidence="1">Uncharacterized protein</fullName>
    </submittedName>
</protein>
<accession>A0A9D9E8W3</accession>
<dbReference type="EMBL" id="JADIMP010000099">
    <property type="protein sequence ID" value="MBO8441995.1"/>
    <property type="molecule type" value="Genomic_DNA"/>
</dbReference>